<sequence length="275" mass="30189">MSNALLTLQHTGLYAIFELRRLWLTRSGLMTLAATAVIWGLLLYYLVLPATELVSSLASMNTNIRVMGSNILQHLGNWPSSELTLYWLLSLFLLPIFCLFFTANQLCSDLERGTLRFLSLRSSRTAILLGRFAGQMLVQGSLILLTLTATLAISAWNAGSFTLPMLNGAAVIWVNLLLILLPFTALMSVFSALAPTAKLAVTLAIVSIGVGYGLLSWFTSTYPGWAFLHHYLLGAQVGKIATVQGWQTLQFATLPLLQSLVLLLLAYAIVRRRAL</sequence>
<keyword evidence="1" id="KW-0472">Membrane</keyword>
<evidence type="ECO:0000313" key="3">
    <source>
        <dbReference type="Proteomes" id="UP000659697"/>
    </source>
</evidence>
<dbReference type="Proteomes" id="UP000659697">
    <property type="component" value="Unassembled WGS sequence"/>
</dbReference>
<keyword evidence="1" id="KW-1133">Transmembrane helix</keyword>
<feature type="transmembrane region" description="Helical" evidence="1">
    <location>
        <begin position="29"/>
        <end position="47"/>
    </location>
</feature>
<protein>
    <submittedName>
        <fullName evidence="2">ABC transporter</fullName>
    </submittedName>
</protein>
<feature type="transmembrane region" description="Helical" evidence="1">
    <location>
        <begin position="128"/>
        <end position="153"/>
    </location>
</feature>
<proteinExistence type="predicted"/>
<evidence type="ECO:0000313" key="2">
    <source>
        <dbReference type="EMBL" id="GHG60910.1"/>
    </source>
</evidence>
<dbReference type="RefSeq" id="WP_189429766.1">
    <property type="nucleotide sequence ID" value="NZ_BNAO01000001.1"/>
</dbReference>
<evidence type="ECO:0000256" key="1">
    <source>
        <dbReference type="SAM" id="Phobius"/>
    </source>
</evidence>
<organism evidence="2 3">
    <name type="scientific">Alishewanella longhuensis</name>
    <dbReference type="NCBI Taxonomy" id="1091037"/>
    <lineage>
        <taxon>Bacteria</taxon>
        <taxon>Pseudomonadati</taxon>
        <taxon>Pseudomonadota</taxon>
        <taxon>Gammaproteobacteria</taxon>
        <taxon>Alteromonadales</taxon>
        <taxon>Alteromonadaceae</taxon>
        <taxon>Alishewanella</taxon>
    </lineage>
</organism>
<feature type="transmembrane region" description="Helical" evidence="1">
    <location>
        <begin position="251"/>
        <end position="270"/>
    </location>
</feature>
<feature type="transmembrane region" description="Helical" evidence="1">
    <location>
        <begin position="199"/>
        <end position="218"/>
    </location>
</feature>
<keyword evidence="1" id="KW-0812">Transmembrane</keyword>
<comment type="caution">
    <text evidence="2">The sequence shown here is derived from an EMBL/GenBank/DDBJ whole genome shotgun (WGS) entry which is preliminary data.</text>
</comment>
<accession>A0ABQ3KUJ6</accession>
<feature type="transmembrane region" description="Helical" evidence="1">
    <location>
        <begin position="85"/>
        <end position="107"/>
    </location>
</feature>
<name>A0ABQ3KUJ6_9ALTE</name>
<gene>
    <name evidence="2" type="ORF">GCM10010919_04800</name>
</gene>
<reference evidence="3" key="1">
    <citation type="journal article" date="2019" name="Int. J. Syst. Evol. Microbiol.">
        <title>The Global Catalogue of Microorganisms (GCM) 10K type strain sequencing project: providing services to taxonomists for standard genome sequencing and annotation.</title>
        <authorList>
            <consortium name="The Broad Institute Genomics Platform"/>
            <consortium name="The Broad Institute Genome Sequencing Center for Infectious Disease"/>
            <person name="Wu L."/>
            <person name="Ma J."/>
        </authorList>
    </citation>
    <scope>NUCLEOTIDE SEQUENCE [LARGE SCALE GENOMIC DNA]</scope>
    <source>
        <strain evidence="3">CGMCC 1.7003</strain>
    </source>
</reference>
<keyword evidence="3" id="KW-1185">Reference proteome</keyword>
<feature type="transmembrane region" description="Helical" evidence="1">
    <location>
        <begin position="165"/>
        <end position="187"/>
    </location>
</feature>
<dbReference type="EMBL" id="BNAO01000001">
    <property type="protein sequence ID" value="GHG60910.1"/>
    <property type="molecule type" value="Genomic_DNA"/>
</dbReference>
<dbReference type="Pfam" id="PF12679">
    <property type="entry name" value="ABC2_membrane_2"/>
    <property type="match status" value="1"/>
</dbReference>